<keyword evidence="1" id="KW-0472">Membrane</keyword>
<proteinExistence type="predicted"/>
<dbReference type="EMBL" id="JAHRIO010081067">
    <property type="protein sequence ID" value="MEQ2185139.1"/>
    <property type="molecule type" value="Genomic_DNA"/>
</dbReference>
<keyword evidence="1" id="KW-1133">Transmembrane helix</keyword>
<keyword evidence="3" id="KW-1185">Reference proteome</keyword>
<accession>A0ABV0PNU7</accession>
<comment type="caution">
    <text evidence="2">The sequence shown here is derived from an EMBL/GenBank/DDBJ whole genome shotgun (WGS) entry which is preliminary data.</text>
</comment>
<organism evidence="2 3">
    <name type="scientific">Goodea atripinnis</name>
    <dbReference type="NCBI Taxonomy" id="208336"/>
    <lineage>
        <taxon>Eukaryota</taxon>
        <taxon>Metazoa</taxon>
        <taxon>Chordata</taxon>
        <taxon>Craniata</taxon>
        <taxon>Vertebrata</taxon>
        <taxon>Euteleostomi</taxon>
        <taxon>Actinopterygii</taxon>
        <taxon>Neopterygii</taxon>
        <taxon>Teleostei</taxon>
        <taxon>Neoteleostei</taxon>
        <taxon>Acanthomorphata</taxon>
        <taxon>Ovalentaria</taxon>
        <taxon>Atherinomorphae</taxon>
        <taxon>Cyprinodontiformes</taxon>
        <taxon>Goodeidae</taxon>
        <taxon>Goodea</taxon>
    </lineage>
</organism>
<sequence length="101" mass="11504">MSYRHGDVFGVIRPFFIVMKIKTTGLYWSVLYVYMYVCVCVCVSDPLCFRKVVQTNGSCSIPATTSNAEFHHINAVFNATLLLPELFIIDAHTLNDRRLPL</sequence>
<evidence type="ECO:0000313" key="3">
    <source>
        <dbReference type="Proteomes" id="UP001476798"/>
    </source>
</evidence>
<protein>
    <recommendedName>
        <fullName evidence="4">Secreted protein</fullName>
    </recommendedName>
</protein>
<evidence type="ECO:0008006" key="4">
    <source>
        <dbReference type="Google" id="ProtNLM"/>
    </source>
</evidence>
<gene>
    <name evidence="2" type="ORF">GOODEAATRI_015130</name>
</gene>
<reference evidence="2 3" key="1">
    <citation type="submission" date="2021-06" db="EMBL/GenBank/DDBJ databases">
        <authorList>
            <person name="Palmer J.M."/>
        </authorList>
    </citation>
    <scope>NUCLEOTIDE SEQUENCE [LARGE SCALE GENOMIC DNA]</scope>
    <source>
        <strain evidence="2 3">GA_2019</strain>
        <tissue evidence="2">Muscle</tissue>
    </source>
</reference>
<evidence type="ECO:0000256" key="1">
    <source>
        <dbReference type="SAM" id="Phobius"/>
    </source>
</evidence>
<evidence type="ECO:0000313" key="2">
    <source>
        <dbReference type="EMBL" id="MEQ2185139.1"/>
    </source>
</evidence>
<name>A0ABV0PNU7_9TELE</name>
<feature type="transmembrane region" description="Helical" evidence="1">
    <location>
        <begin position="25"/>
        <end position="44"/>
    </location>
</feature>
<dbReference type="Proteomes" id="UP001476798">
    <property type="component" value="Unassembled WGS sequence"/>
</dbReference>
<keyword evidence="1" id="KW-0812">Transmembrane</keyword>